<evidence type="ECO:0000313" key="24">
    <source>
        <dbReference type="Proteomes" id="UP000244309"/>
    </source>
</evidence>
<evidence type="ECO:0000313" key="23">
    <source>
        <dbReference type="EMBL" id="PVH23331.1"/>
    </source>
</evidence>
<comment type="pathway">
    <text evidence="19">Protein modification; protein lipoylation via endogenous pathway; protein N(6)-(lipoyl)lysine from octanoyl-[acyl-carrier-protein]: step 2/2.</text>
</comment>
<evidence type="ECO:0000256" key="19">
    <source>
        <dbReference type="HAMAP-Rule" id="MF_03123"/>
    </source>
</evidence>
<dbReference type="SMART" id="SM00729">
    <property type="entry name" value="Elp3"/>
    <property type="match status" value="1"/>
</dbReference>
<keyword evidence="14 19" id="KW-0496">Mitochondrion</keyword>
<name>A0A2V1B1X7_9ASCO</name>
<comment type="similarity">
    <text evidence="3">Belongs to the IPP isomerase type 1 family.</text>
</comment>
<dbReference type="InterPro" id="IPR003698">
    <property type="entry name" value="Lipoyl_synth"/>
</dbReference>
<dbReference type="InterPro" id="IPR031691">
    <property type="entry name" value="LIAS_N"/>
</dbReference>
<dbReference type="InterPro" id="IPR011876">
    <property type="entry name" value="IsopentenylPP_isomerase_typ1"/>
</dbReference>
<dbReference type="Gene3D" id="3.40.800.20">
    <property type="entry name" value="Histone deacetylase domain"/>
    <property type="match status" value="1"/>
</dbReference>
<sequence>MSYSKLVESLDKETILQKWDDITPLSKISGVPTSSDELGEDAVFEGHDEEQVKLMEELCIVLDFHDKPVGAGTKKLCHLMENIEEGLLHRAFSVFFFNEKNELLLQQRADEKITFPNMWTNTCCSHPLCIPSELGITSEGVEADKDNLDTAIAGAKVAAQRKLFHELGIPPEDCPLSDFEYLTRIHYKSASALGSKWGEHEIDYILVIKGKGSITVEPNYNEVKDYKYVSAATLQDMFRDENLVMNRHITAISRRLYATSEIATRPRRRKTHFSDTLNKGPSFDDFVSGKASQMMVDPLEAARMDPEQKLPKWLKVPIPKGKSFSNVKKDVRELKLATVCEEAKCPNIGECWGGKKSEATATIMLLGDTCTRGCRFCSVKTDRNPSKPDPNEPENTAEAISRWGLGYVVLTTVDRDDLVDGGANHLAETVRRIKEKAPHILVEVLGGDFRGDLKSCDILATSGLDVYAHNLETVEALTPHVRDRRATYRQSLSILRRAKESKPSLVTKTSLMLGFGETDEMVMQTLKDLRAVGCDVVTFGQYMRPTRRHMKVVDYVRPEKFEYWKKTALELGFLYVASGPLVRSSYKAGEAYIENVLRNRKHNVGENDKSEDLEDSFITQFETTLSIRPSNDLFAEDITIDQSYFVNGSKSSPRTSSEALGSIKEQQKEPYAKQHNHKQSERTLNTDGSFVAPSDSVISKELLNSCPELESILEPSPLIDLQLLKFRRTFAEFISANPQIEQQSPRFVKSSDQTLVLLSPFSTEHSFGRSWVSKSYLSTIFERPQRLLASCIGVAAALSMYPFFYSIQNSDRRSSIFSKHVTKVHGKNWPKLLFNLCLGSHEKLSKGELEVPPDWNPGDIYLTPKSITALEGVIGTIETAVDALFGTGRDVEKHKLAFVVLRPPGHHSHACLPSGFCVLNNAQIGVEYAFQTYGVTHCAILDIDLHHGDGTQDICWERGGFYGDYGKDDEIDGESPPRNEHGKRKPSSPKVGYFSLHDIKSYPTELGFASKENLKNASVCMMDHDINIWNVHLQEWASEEEFYKHYQTKYVAILNRANQFLNQAKRQHEQEHSSYIAELTKYKKFLSKPHLYKQPVTKPSPPPAFKPLIIISAGLDASEYENPQMQRHGVNVPTSFYAKFTKDVVKLAQLHTYGKVISFLEGGYSDGALISGIFSHLIGLTNNQKENTDDPVLWNGSWGTEHVVKELTKGCKRQWVPYKNPKTEVTIWANEVINDSAYIELLLFEIKELRAECDSTKKKLHESIGKRAGESYQDSTISYENSDGIPQRSARRRKQVEQVPQRSSVEQPDADTIPKSEPHPDVVTNSVPISENIKSGLSLVVKRSTSPNSLGQNETDFDSSGKKEDDNSKVAEEEKNNIENSPSLRAVSPSTDSGDLKMIASFKRRIEQ</sequence>
<dbReference type="PRINTS" id="PR01270">
    <property type="entry name" value="HDASUPER"/>
</dbReference>
<dbReference type="CDD" id="cd02885">
    <property type="entry name" value="NUDIX_IPP_Isomerase"/>
    <property type="match status" value="1"/>
</dbReference>
<comment type="cofactor">
    <cofactor evidence="1">
        <name>Mg(2+)</name>
        <dbReference type="ChEBI" id="CHEBI:18420"/>
    </cofactor>
</comment>
<dbReference type="NCBIfam" id="NF009544">
    <property type="entry name" value="PRK12928.1"/>
    <property type="match status" value="1"/>
</dbReference>
<feature type="region of interest" description="Disordered" evidence="20">
    <location>
        <begin position="648"/>
        <end position="689"/>
    </location>
</feature>
<dbReference type="UniPathway" id="UPA00059">
    <property type="reaction ID" value="UER00104"/>
</dbReference>
<evidence type="ECO:0000256" key="17">
    <source>
        <dbReference type="ARBA" id="ARBA00029294"/>
    </source>
</evidence>
<dbReference type="InterPro" id="IPR023801">
    <property type="entry name" value="His_deacetylse_dom"/>
</dbReference>
<feature type="binding site" evidence="19">
    <location>
        <position position="585"/>
    </location>
    <ligand>
        <name>[4Fe-4S] cluster</name>
        <dbReference type="ChEBI" id="CHEBI:49883"/>
        <label>1</label>
    </ligand>
</feature>
<proteinExistence type="inferred from homology"/>
<feature type="region of interest" description="Disordered" evidence="20">
    <location>
        <begin position="1344"/>
        <end position="1408"/>
    </location>
</feature>
<feature type="binding site" evidence="19">
    <location>
        <position position="345"/>
    </location>
    <ligand>
        <name>[4Fe-4S] cluster</name>
        <dbReference type="ChEBI" id="CHEBI:49883"/>
        <label>1</label>
    </ligand>
</feature>
<dbReference type="InterPro" id="IPR023696">
    <property type="entry name" value="Ureohydrolase_dom_sf"/>
</dbReference>
<evidence type="ECO:0000256" key="4">
    <source>
        <dbReference type="ARBA" id="ARBA00022485"/>
    </source>
</evidence>
<keyword evidence="11 19" id="KW-0408">Iron</keyword>
<keyword evidence="24" id="KW-1185">Reference proteome</keyword>
<feature type="binding site" evidence="19">
    <location>
        <position position="377"/>
    </location>
    <ligand>
        <name>[4Fe-4S] cluster</name>
        <dbReference type="ChEBI" id="CHEBI:49883"/>
        <label>2</label>
        <note>4Fe-4S-S-AdoMet</note>
    </ligand>
</feature>
<keyword evidence="16" id="KW-0413">Isomerase</keyword>
<feature type="compositionally biased region" description="Polar residues" evidence="20">
    <location>
        <begin position="1344"/>
        <end position="1354"/>
    </location>
</feature>
<feature type="binding site" evidence="19">
    <location>
        <position position="351"/>
    </location>
    <ligand>
        <name>[4Fe-4S] cluster</name>
        <dbReference type="ChEBI" id="CHEBI:49883"/>
        <label>1</label>
    </ligand>
</feature>
<dbReference type="InterPro" id="IPR015797">
    <property type="entry name" value="NUDIX_hydrolase-like_dom_sf"/>
</dbReference>
<feature type="region of interest" description="Disordered" evidence="20">
    <location>
        <begin position="967"/>
        <end position="991"/>
    </location>
</feature>
<evidence type="ECO:0000256" key="5">
    <source>
        <dbReference type="ARBA" id="ARBA00022516"/>
    </source>
</evidence>
<dbReference type="SFLD" id="SFLDG01058">
    <property type="entry name" value="lipoyl_synthase_like"/>
    <property type="match status" value="1"/>
</dbReference>
<feature type="compositionally biased region" description="Polar residues" evidence="20">
    <location>
        <begin position="1378"/>
        <end position="1393"/>
    </location>
</feature>
<evidence type="ECO:0000256" key="12">
    <source>
        <dbReference type="ARBA" id="ARBA00023014"/>
    </source>
</evidence>
<dbReference type="GO" id="GO:0009249">
    <property type="term" value="P:protein lipoylation"/>
    <property type="evidence" value="ECO:0007669"/>
    <property type="project" value="UniProtKB-UniRule"/>
</dbReference>
<evidence type="ECO:0000256" key="2">
    <source>
        <dbReference type="ARBA" id="ARBA00004826"/>
    </source>
</evidence>
<dbReference type="Gene3D" id="3.20.20.70">
    <property type="entry name" value="Aldolase class I"/>
    <property type="match status" value="1"/>
</dbReference>
<dbReference type="Pfam" id="PF04055">
    <property type="entry name" value="Radical_SAM"/>
    <property type="match status" value="1"/>
</dbReference>
<keyword evidence="12 19" id="KW-0411">Iron-sulfur</keyword>
<dbReference type="Proteomes" id="UP000244309">
    <property type="component" value="Unassembled WGS sequence"/>
</dbReference>
<dbReference type="Gene3D" id="3.90.79.10">
    <property type="entry name" value="Nucleoside Triphosphate Pyrophosphohydrolase"/>
    <property type="match status" value="1"/>
</dbReference>
<dbReference type="GO" id="GO:0004407">
    <property type="term" value="F:histone deacetylase activity"/>
    <property type="evidence" value="ECO:0007669"/>
    <property type="project" value="TreeGrafter"/>
</dbReference>
<dbReference type="PANTHER" id="PTHR47558">
    <property type="entry name" value="HISTONE DEACETYLASE HOS3"/>
    <property type="match status" value="1"/>
</dbReference>
<evidence type="ECO:0000256" key="13">
    <source>
        <dbReference type="ARBA" id="ARBA00023098"/>
    </source>
</evidence>
<dbReference type="GO" id="GO:0005634">
    <property type="term" value="C:nucleus"/>
    <property type="evidence" value="ECO:0007669"/>
    <property type="project" value="TreeGrafter"/>
</dbReference>
<evidence type="ECO:0000256" key="7">
    <source>
        <dbReference type="ARBA" id="ARBA00022691"/>
    </source>
</evidence>
<evidence type="ECO:0000256" key="1">
    <source>
        <dbReference type="ARBA" id="ARBA00001946"/>
    </source>
</evidence>
<dbReference type="InterPro" id="IPR006638">
    <property type="entry name" value="Elp3/MiaA/NifB-like_rSAM"/>
</dbReference>
<dbReference type="GO" id="GO:0051539">
    <property type="term" value="F:4 iron, 4 sulfur cluster binding"/>
    <property type="evidence" value="ECO:0007669"/>
    <property type="project" value="UniProtKB-UniRule"/>
</dbReference>
<keyword evidence="9" id="KW-0460">Magnesium</keyword>
<keyword evidence="5" id="KW-0444">Lipid biosynthesis</keyword>
<comment type="cofactor">
    <cofactor evidence="19">
        <name>[4Fe-4S] cluster</name>
        <dbReference type="ChEBI" id="CHEBI:49883"/>
    </cofactor>
    <text evidence="19">Binds 2 [4Fe-4S] clusters per subunit. One cluster is coordinated with 3 cysteines and an exchangeable S-adenosyl-L-methionine.</text>
</comment>
<dbReference type="InterPro" id="IPR000286">
    <property type="entry name" value="HDACs"/>
</dbReference>
<feature type="compositionally biased region" description="Polar residues" evidence="20">
    <location>
        <begin position="648"/>
        <end position="659"/>
    </location>
</feature>
<dbReference type="InterPro" id="IPR053244">
    <property type="entry name" value="HDAC_HD_type_1"/>
</dbReference>
<dbReference type="PROSITE" id="PS51462">
    <property type="entry name" value="NUDIX"/>
    <property type="match status" value="1"/>
</dbReference>
<keyword evidence="7 19" id="KW-0949">S-adenosyl-L-methionine</keyword>
<accession>A0A2V1B1X7</accession>
<keyword evidence="10" id="KW-0752">Steroid biosynthesis</keyword>
<comment type="similarity">
    <text evidence="19">Belongs to the radical SAM superfamily. Lipoyl synthase family.</text>
</comment>
<dbReference type="InterPro" id="IPR007197">
    <property type="entry name" value="rSAM"/>
</dbReference>
<evidence type="ECO:0000256" key="18">
    <source>
        <dbReference type="ARBA" id="ARBA00047326"/>
    </source>
</evidence>
<comment type="catalytic activity">
    <reaction evidence="17">
        <text>isopentenyl diphosphate = dimethylallyl diphosphate</text>
        <dbReference type="Rhea" id="RHEA:23284"/>
        <dbReference type="ChEBI" id="CHEBI:57623"/>
        <dbReference type="ChEBI" id="CHEBI:128769"/>
        <dbReference type="EC" id="5.3.3.2"/>
    </reaction>
    <physiologicalReaction direction="left-to-right" evidence="17">
        <dbReference type="Rhea" id="RHEA:23285"/>
    </physiologicalReaction>
</comment>
<evidence type="ECO:0000256" key="6">
    <source>
        <dbReference type="ARBA" id="ARBA00022679"/>
    </source>
</evidence>
<dbReference type="Pfam" id="PF00293">
    <property type="entry name" value="NUDIX"/>
    <property type="match status" value="1"/>
</dbReference>
<dbReference type="HAMAP" id="MF_00206">
    <property type="entry name" value="Lipoyl_synth"/>
    <property type="match status" value="1"/>
</dbReference>
<evidence type="ECO:0000256" key="10">
    <source>
        <dbReference type="ARBA" id="ARBA00022955"/>
    </source>
</evidence>
<dbReference type="GO" id="GO:0046872">
    <property type="term" value="F:metal ion binding"/>
    <property type="evidence" value="ECO:0007669"/>
    <property type="project" value="UniProtKB-KW"/>
</dbReference>
<dbReference type="GO" id="GO:0005739">
    <property type="term" value="C:mitochondrion"/>
    <property type="evidence" value="ECO:0007669"/>
    <property type="project" value="UniProtKB-SubCell"/>
</dbReference>
<feature type="compositionally biased region" description="Basic and acidic residues" evidence="20">
    <location>
        <begin position="1359"/>
        <end position="1377"/>
    </location>
</feature>
<feature type="region of interest" description="Disordered" evidence="20">
    <location>
        <begin position="1263"/>
        <end position="1329"/>
    </location>
</feature>
<dbReference type="EC" id="2.8.1.8" evidence="19"/>
<dbReference type="SFLD" id="SFLDS00029">
    <property type="entry name" value="Radical_SAM"/>
    <property type="match status" value="1"/>
</dbReference>
<evidence type="ECO:0000256" key="16">
    <source>
        <dbReference type="ARBA" id="ARBA00023235"/>
    </source>
</evidence>
<evidence type="ECO:0000256" key="11">
    <source>
        <dbReference type="ARBA" id="ARBA00023004"/>
    </source>
</evidence>
<feature type="domain" description="Nudix hydrolase" evidence="21">
    <location>
        <begin position="87"/>
        <end position="258"/>
    </location>
</feature>
<evidence type="ECO:0000259" key="21">
    <source>
        <dbReference type="PROSITE" id="PS51462"/>
    </source>
</evidence>
<keyword evidence="4 19" id="KW-0004">4Fe-4S</keyword>
<dbReference type="SUPFAM" id="SSF55811">
    <property type="entry name" value="Nudix"/>
    <property type="match status" value="1"/>
</dbReference>
<protein>
    <recommendedName>
        <fullName evidence="19">Lipoyl synthase, mitochondrial</fullName>
        <ecNumber evidence="19">2.8.1.8</ecNumber>
    </recommendedName>
    <alternativeName>
        <fullName evidence="19">Lipoate synthase</fullName>
        <shortName evidence="19">LS</shortName>
        <shortName evidence="19">Lip-syn</shortName>
    </alternativeName>
    <alternativeName>
        <fullName evidence="19">Lipoic acid synthase</fullName>
    </alternativeName>
</protein>
<evidence type="ECO:0000256" key="8">
    <source>
        <dbReference type="ARBA" id="ARBA00022723"/>
    </source>
</evidence>
<dbReference type="PROSITE" id="PS51918">
    <property type="entry name" value="RADICAL_SAM"/>
    <property type="match status" value="1"/>
</dbReference>
<dbReference type="FunFam" id="3.90.79.10:FF:000012">
    <property type="entry name" value="Isopentenyl-diphosphate Delta-isomerase 1"/>
    <property type="match status" value="1"/>
</dbReference>
<dbReference type="GO" id="GO:0016992">
    <property type="term" value="F:lipoate synthase activity"/>
    <property type="evidence" value="ECO:0007669"/>
    <property type="project" value="UniProtKB-UniRule"/>
</dbReference>
<gene>
    <name evidence="23" type="ORF">CXQ85_003065</name>
</gene>
<evidence type="ECO:0000256" key="20">
    <source>
        <dbReference type="SAM" id="MobiDB-lite"/>
    </source>
</evidence>
<dbReference type="InterPro" id="IPR013785">
    <property type="entry name" value="Aldolase_TIM"/>
</dbReference>
<dbReference type="SUPFAM" id="SSF102114">
    <property type="entry name" value="Radical SAM enzymes"/>
    <property type="match status" value="1"/>
</dbReference>
<dbReference type="GeneID" id="37008396"/>
<keyword evidence="13" id="KW-0443">Lipid metabolism</keyword>
<evidence type="ECO:0000256" key="14">
    <source>
        <dbReference type="ARBA" id="ARBA00023128"/>
    </source>
</evidence>
<feature type="domain" description="Radical SAM core" evidence="22">
    <location>
        <begin position="355"/>
        <end position="574"/>
    </location>
</feature>
<dbReference type="CDD" id="cd01335">
    <property type="entry name" value="Radical_SAM"/>
    <property type="match status" value="1"/>
</dbReference>
<evidence type="ECO:0000256" key="9">
    <source>
        <dbReference type="ARBA" id="ARBA00022842"/>
    </source>
</evidence>
<feature type="compositionally biased region" description="Polar residues" evidence="20">
    <location>
        <begin position="1272"/>
        <end position="1281"/>
    </location>
</feature>
<dbReference type="GO" id="GO:0010468">
    <property type="term" value="P:regulation of gene expression"/>
    <property type="evidence" value="ECO:0007669"/>
    <property type="project" value="UniProtKB-ARBA"/>
</dbReference>
<dbReference type="GO" id="GO:0050992">
    <property type="term" value="P:dimethylallyl diphosphate biosynthetic process"/>
    <property type="evidence" value="ECO:0007669"/>
    <property type="project" value="UniProtKB-UniPathway"/>
</dbReference>
<dbReference type="InterPro" id="IPR058240">
    <property type="entry name" value="rSAM_sf"/>
</dbReference>
<evidence type="ECO:0000256" key="3">
    <source>
        <dbReference type="ARBA" id="ARBA00007579"/>
    </source>
</evidence>
<keyword evidence="6 19" id="KW-0808">Transferase</keyword>
<organism evidence="23 24">
    <name type="scientific">Candidozyma haemuli</name>
    <dbReference type="NCBI Taxonomy" id="45357"/>
    <lineage>
        <taxon>Eukaryota</taxon>
        <taxon>Fungi</taxon>
        <taxon>Dikarya</taxon>
        <taxon>Ascomycota</taxon>
        <taxon>Saccharomycotina</taxon>
        <taxon>Pichiomycetes</taxon>
        <taxon>Metschnikowiaceae</taxon>
        <taxon>Candidozyma</taxon>
    </lineage>
</organism>
<dbReference type="OrthoDB" id="5232919at2759"/>
<evidence type="ECO:0000259" key="22">
    <source>
        <dbReference type="PROSITE" id="PS51918"/>
    </source>
</evidence>
<dbReference type="InterPro" id="IPR037138">
    <property type="entry name" value="His_deacetylse_dom_sf"/>
</dbReference>
<dbReference type="SUPFAM" id="SSF52768">
    <property type="entry name" value="Arginase/deacetylase"/>
    <property type="match status" value="1"/>
</dbReference>
<dbReference type="Pfam" id="PF00850">
    <property type="entry name" value="Hist_deacetyl"/>
    <property type="match status" value="2"/>
</dbReference>
<keyword evidence="15" id="KW-0414">Isoprene biosynthesis</keyword>
<comment type="subcellular location">
    <subcellularLocation>
        <location evidence="19">Mitochondrion</location>
    </subcellularLocation>
</comment>
<dbReference type="InterPro" id="IPR000086">
    <property type="entry name" value="NUDIX_hydrolase_dom"/>
</dbReference>
<dbReference type="NCBIfam" id="TIGR00510">
    <property type="entry name" value="lipA"/>
    <property type="match status" value="1"/>
</dbReference>
<evidence type="ECO:0000256" key="15">
    <source>
        <dbReference type="ARBA" id="ARBA00023229"/>
    </source>
</evidence>
<dbReference type="NCBIfam" id="TIGR02150">
    <property type="entry name" value="IPP_isom_1"/>
    <property type="match status" value="1"/>
</dbReference>
<dbReference type="STRING" id="45357.A0A2V1B1X7"/>
<dbReference type="PANTHER" id="PTHR47558:SF1">
    <property type="entry name" value="HISTONE DEACETYLASE HOS3"/>
    <property type="match status" value="1"/>
</dbReference>
<feature type="binding site" evidence="19">
    <location>
        <position position="374"/>
    </location>
    <ligand>
        <name>[4Fe-4S] cluster</name>
        <dbReference type="ChEBI" id="CHEBI:49883"/>
        <label>2</label>
        <note>4Fe-4S-S-AdoMet</note>
    </ligand>
</feature>
<dbReference type="EMBL" id="PKFO01000010">
    <property type="protein sequence ID" value="PVH23331.1"/>
    <property type="molecule type" value="Genomic_DNA"/>
</dbReference>
<comment type="pathway">
    <text evidence="2">Isoprenoid biosynthesis; dimethylallyl diphosphate biosynthesis; dimethylallyl diphosphate from isopentenyl diphosphate: step 1/1.</text>
</comment>
<dbReference type="GO" id="GO:0004452">
    <property type="term" value="F:isopentenyl-diphosphate delta-isomerase activity"/>
    <property type="evidence" value="ECO:0007669"/>
    <property type="project" value="UniProtKB-EC"/>
</dbReference>
<feature type="binding site" evidence="19">
    <location>
        <position position="340"/>
    </location>
    <ligand>
        <name>[4Fe-4S] cluster</name>
        <dbReference type="ChEBI" id="CHEBI:49883"/>
        <label>1</label>
    </ligand>
</feature>
<dbReference type="UniPathway" id="UPA00538">
    <property type="reaction ID" value="UER00593"/>
</dbReference>
<dbReference type="SFLD" id="SFLDF00271">
    <property type="entry name" value="lipoyl_synthase"/>
    <property type="match status" value="1"/>
</dbReference>
<comment type="catalytic activity">
    <reaction evidence="18 19">
        <text>[[Fe-S] cluster scaffold protein carrying a second [4Fe-4S](2+) cluster] + N(6)-octanoyl-L-lysyl-[protein] + 2 oxidized [2Fe-2S]-[ferredoxin] + 2 S-adenosyl-L-methionine + 4 H(+) = [[Fe-S] cluster scaffold protein] + N(6)-[(R)-dihydrolipoyl]-L-lysyl-[protein] + 4 Fe(3+) + 2 hydrogen sulfide + 2 5'-deoxyadenosine + 2 L-methionine + 2 reduced [2Fe-2S]-[ferredoxin]</text>
        <dbReference type="Rhea" id="RHEA:16585"/>
        <dbReference type="Rhea" id="RHEA-COMP:9928"/>
        <dbReference type="Rhea" id="RHEA-COMP:10000"/>
        <dbReference type="Rhea" id="RHEA-COMP:10001"/>
        <dbReference type="Rhea" id="RHEA-COMP:10475"/>
        <dbReference type="Rhea" id="RHEA-COMP:14568"/>
        <dbReference type="Rhea" id="RHEA-COMP:14569"/>
        <dbReference type="ChEBI" id="CHEBI:15378"/>
        <dbReference type="ChEBI" id="CHEBI:17319"/>
        <dbReference type="ChEBI" id="CHEBI:29034"/>
        <dbReference type="ChEBI" id="CHEBI:29919"/>
        <dbReference type="ChEBI" id="CHEBI:33722"/>
        <dbReference type="ChEBI" id="CHEBI:33737"/>
        <dbReference type="ChEBI" id="CHEBI:33738"/>
        <dbReference type="ChEBI" id="CHEBI:57844"/>
        <dbReference type="ChEBI" id="CHEBI:59789"/>
        <dbReference type="ChEBI" id="CHEBI:78809"/>
        <dbReference type="ChEBI" id="CHEBI:83100"/>
        <dbReference type="EC" id="2.8.1.8"/>
    </reaction>
</comment>
<reference evidence="23 24" key="1">
    <citation type="submission" date="2017-12" db="EMBL/GenBank/DDBJ databases">
        <title>Genome Sequence of a Multidrug-Resistant Candida haemulonii Isolate from a Patient with Chronic Leg Ulcers in Israel.</title>
        <authorList>
            <person name="Chow N.A."/>
            <person name="Gade L."/>
            <person name="Batra D."/>
            <person name="Rowe L.A."/>
            <person name="Ben-Ami R."/>
            <person name="Loparev V.N."/>
            <person name="Litvintseva A.P."/>
        </authorList>
    </citation>
    <scope>NUCLEOTIDE SEQUENCE [LARGE SCALE GENOMIC DNA]</scope>
    <source>
        <strain evidence="23 24">B11899</strain>
    </source>
</reference>
<dbReference type="FunFam" id="3.20.20.70:FF:000036">
    <property type="entry name" value="Lipoyl synthase, mitochondrial"/>
    <property type="match status" value="1"/>
</dbReference>
<comment type="function">
    <text evidence="19">Catalyzes the radical-mediated insertion of two sulfur atoms into the C-6 and C-8 positions of the octanoyl moiety bound to the lipoyl domains of lipoate-dependent enzymes, thereby converting the octanoylated domains into lipoylated derivatives.</text>
</comment>
<dbReference type="NCBIfam" id="NF004019">
    <property type="entry name" value="PRK05481.1"/>
    <property type="match status" value="1"/>
</dbReference>
<dbReference type="VEuPathDB" id="FungiDB:CXQ85_003065"/>
<dbReference type="GO" id="GO:0006694">
    <property type="term" value="P:steroid biosynthetic process"/>
    <property type="evidence" value="ECO:0007669"/>
    <property type="project" value="UniProtKB-KW"/>
</dbReference>
<feature type="binding site" evidence="19">
    <location>
        <position position="370"/>
    </location>
    <ligand>
        <name>[4Fe-4S] cluster</name>
        <dbReference type="ChEBI" id="CHEBI:49883"/>
        <label>2</label>
        <note>4Fe-4S-S-AdoMet</note>
    </ligand>
</feature>
<dbReference type="Pfam" id="PF16881">
    <property type="entry name" value="LIAS_N"/>
    <property type="match status" value="1"/>
</dbReference>
<dbReference type="GO" id="GO:0008299">
    <property type="term" value="P:isoprenoid biosynthetic process"/>
    <property type="evidence" value="ECO:0007669"/>
    <property type="project" value="UniProtKB-KW"/>
</dbReference>
<comment type="caution">
    <text evidence="23">The sequence shown here is derived from an EMBL/GenBank/DDBJ whole genome shotgun (WGS) entry which is preliminary data.</text>
</comment>
<keyword evidence="8 19" id="KW-0479">Metal-binding</keyword>
<dbReference type="RefSeq" id="XP_025344271.1">
    <property type="nucleotide sequence ID" value="XM_025486721.1"/>
</dbReference>